<evidence type="ECO:0000256" key="5">
    <source>
        <dbReference type="ARBA" id="ARBA00022692"/>
    </source>
</evidence>
<accession>C7Q552</accession>
<keyword evidence="2" id="KW-1003">Cell membrane</keyword>
<dbReference type="Proteomes" id="UP000000851">
    <property type="component" value="Chromosome"/>
</dbReference>
<dbReference type="RefSeq" id="WP_015795549.1">
    <property type="nucleotide sequence ID" value="NC_013131.1"/>
</dbReference>
<evidence type="ECO:0000313" key="11">
    <source>
        <dbReference type="Proteomes" id="UP000000851"/>
    </source>
</evidence>
<proteinExistence type="predicted"/>
<dbReference type="GO" id="GO:0009103">
    <property type="term" value="P:lipopolysaccharide biosynthetic process"/>
    <property type="evidence" value="ECO:0007669"/>
    <property type="project" value="UniProtKB-ARBA"/>
</dbReference>
<feature type="transmembrane region" description="Helical" evidence="8">
    <location>
        <begin position="253"/>
        <end position="273"/>
    </location>
</feature>
<organism evidence="10 11">
    <name type="scientific">Catenulispora acidiphila (strain DSM 44928 / JCM 14897 / NBRC 102108 / NRRL B-24433 / ID139908)</name>
    <dbReference type="NCBI Taxonomy" id="479433"/>
    <lineage>
        <taxon>Bacteria</taxon>
        <taxon>Bacillati</taxon>
        <taxon>Actinomycetota</taxon>
        <taxon>Actinomycetes</taxon>
        <taxon>Catenulisporales</taxon>
        <taxon>Catenulisporaceae</taxon>
        <taxon>Catenulispora</taxon>
    </lineage>
</organism>
<keyword evidence="5 8" id="KW-0812">Transmembrane</keyword>
<dbReference type="KEGG" id="cai:Caci_6991"/>
<comment type="subcellular location">
    <subcellularLocation>
        <location evidence="1">Cell membrane</location>
        <topology evidence="1">Multi-pass membrane protein</topology>
    </subcellularLocation>
</comment>
<dbReference type="Pfam" id="PF13231">
    <property type="entry name" value="PMT_2"/>
    <property type="match status" value="1"/>
</dbReference>
<evidence type="ECO:0000256" key="1">
    <source>
        <dbReference type="ARBA" id="ARBA00004651"/>
    </source>
</evidence>
<evidence type="ECO:0000256" key="2">
    <source>
        <dbReference type="ARBA" id="ARBA00022475"/>
    </source>
</evidence>
<evidence type="ECO:0000256" key="4">
    <source>
        <dbReference type="ARBA" id="ARBA00022679"/>
    </source>
</evidence>
<feature type="transmembrane region" description="Helical" evidence="8">
    <location>
        <begin position="83"/>
        <end position="103"/>
    </location>
</feature>
<evidence type="ECO:0000256" key="6">
    <source>
        <dbReference type="ARBA" id="ARBA00022989"/>
    </source>
</evidence>
<dbReference type="eggNOG" id="COG1807">
    <property type="taxonomic scope" value="Bacteria"/>
</dbReference>
<protein>
    <recommendedName>
        <fullName evidence="9">Glycosyltransferase RgtA/B/C/D-like domain-containing protein</fullName>
    </recommendedName>
</protein>
<feature type="transmembrane region" description="Helical" evidence="8">
    <location>
        <begin position="162"/>
        <end position="194"/>
    </location>
</feature>
<evidence type="ECO:0000259" key="9">
    <source>
        <dbReference type="Pfam" id="PF13231"/>
    </source>
</evidence>
<feature type="transmembrane region" description="Helical" evidence="8">
    <location>
        <begin position="206"/>
        <end position="226"/>
    </location>
</feature>
<feature type="transmembrane region" description="Helical" evidence="8">
    <location>
        <begin position="308"/>
        <end position="329"/>
    </location>
</feature>
<dbReference type="EMBL" id="CP001700">
    <property type="protein sequence ID" value="ACU75821.1"/>
    <property type="molecule type" value="Genomic_DNA"/>
</dbReference>
<feature type="transmembrane region" description="Helical" evidence="8">
    <location>
        <begin position="141"/>
        <end position="156"/>
    </location>
</feature>
<dbReference type="HOGENOM" id="CLU_037625_0_0_11"/>
<keyword evidence="3" id="KW-0328">Glycosyltransferase</keyword>
<dbReference type="PANTHER" id="PTHR33908:SF11">
    <property type="entry name" value="MEMBRANE PROTEIN"/>
    <property type="match status" value="1"/>
</dbReference>
<feature type="transmembrane region" description="Helical" evidence="8">
    <location>
        <begin position="16"/>
        <end position="36"/>
    </location>
</feature>
<keyword evidence="6 8" id="KW-1133">Transmembrane helix</keyword>
<dbReference type="InterPro" id="IPR050297">
    <property type="entry name" value="LipidA_mod_glycosyltrf_83"/>
</dbReference>
<dbReference type="GO" id="GO:0005886">
    <property type="term" value="C:plasma membrane"/>
    <property type="evidence" value="ECO:0007669"/>
    <property type="project" value="UniProtKB-SubCell"/>
</dbReference>
<evidence type="ECO:0000256" key="3">
    <source>
        <dbReference type="ARBA" id="ARBA00022676"/>
    </source>
</evidence>
<name>C7Q552_CATAD</name>
<reference evidence="10 11" key="1">
    <citation type="journal article" date="2009" name="Stand. Genomic Sci.">
        <title>Complete genome sequence of Catenulispora acidiphila type strain (ID 139908).</title>
        <authorList>
            <person name="Copeland A."/>
            <person name="Lapidus A."/>
            <person name="Glavina Del Rio T."/>
            <person name="Nolan M."/>
            <person name="Lucas S."/>
            <person name="Chen F."/>
            <person name="Tice H."/>
            <person name="Cheng J.F."/>
            <person name="Bruce D."/>
            <person name="Goodwin L."/>
            <person name="Pitluck S."/>
            <person name="Mikhailova N."/>
            <person name="Pati A."/>
            <person name="Ivanova N."/>
            <person name="Mavromatis K."/>
            <person name="Chen A."/>
            <person name="Palaniappan K."/>
            <person name="Chain P."/>
            <person name="Land M."/>
            <person name="Hauser L."/>
            <person name="Chang Y.J."/>
            <person name="Jeffries C.D."/>
            <person name="Chertkov O."/>
            <person name="Brettin T."/>
            <person name="Detter J.C."/>
            <person name="Han C."/>
            <person name="Ali Z."/>
            <person name="Tindall B.J."/>
            <person name="Goker M."/>
            <person name="Bristow J."/>
            <person name="Eisen J.A."/>
            <person name="Markowitz V."/>
            <person name="Hugenholtz P."/>
            <person name="Kyrpides N.C."/>
            <person name="Klenk H.P."/>
        </authorList>
    </citation>
    <scope>NUCLEOTIDE SEQUENCE [LARGE SCALE GENOMIC DNA]</scope>
    <source>
        <strain evidence="11">DSM 44928 / JCM 14897 / NBRC 102108 / NRRL B-24433 / ID139908</strain>
    </source>
</reference>
<feature type="transmembrane region" description="Helical" evidence="8">
    <location>
        <begin position="336"/>
        <end position="357"/>
    </location>
</feature>
<feature type="transmembrane region" description="Helical" evidence="8">
    <location>
        <begin position="285"/>
        <end position="302"/>
    </location>
</feature>
<feature type="domain" description="Glycosyltransferase RgtA/B/C/D-like" evidence="9">
    <location>
        <begin position="62"/>
        <end position="226"/>
    </location>
</feature>
<keyword evidence="11" id="KW-1185">Reference proteome</keyword>
<dbReference type="InterPro" id="IPR038731">
    <property type="entry name" value="RgtA/B/C-like"/>
</dbReference>
<keyword evidence="7 8" id="KW-0472">Membrane</keyword>
<keyword evidence="4" id="KW-0808">Transferase</keyword>
<evidence type="ECO:0000256" key="7">
    <source>
        <dbReference type="ARBA" id="ARBA00023136"/>
    </source>
</evidence>
<gene>
    <name evidence="10" type="ordered locus">Caci_6991</name>
</gene>
<dbReference type="STRING" id="479433.Caci_6991"/>
<sequence length="506" mass="53760">MLVMPEPSAARSAPPSFAAGPVIAVAVVYAAVLTALSGRYGFHRDELYFLQAGHHLAWGYVDQPPLTPLLARASTAVFGTSPMGLRVVATLAGVLIVVTVALLARETGGGRAAQLAAAAATAVSSMVLMSGHLVSTATFDLLAWLVICLLAARLLRTGDPRWYVAIGAATGIALLNKDLVLLLIASLVAAVLLVGPRRVTSRSGAWRWAAGGVALAVLIVAPNLWWQARHGWPQLTVASGIDRKDGMLNRATFIPFQFVYLAPTLAPLWIAGWLRLWRDPDLRRLRAFTIAYPLACVVVLATGGKCYYVLPLLLVLLAAGAEPVVGWATRGRSRPALLAAGVLVTAVINGVATLPVLPPSSVSTVNAVDKEQGEQVGWPRLVATVAGVWQTIPADQRSRAVILTQNYGEAGAIAMYGPRYGLPEPYSGHMSFFDWGPPPDAANGPVLLVFFRDNKVLPSQFEGCRPAATVDDGVGLSNDEQGAEIQVCAGLRGTWSDRWPALRSYY</sequence>
<dbReference type="PANTHER" id="PTHR33908">
    <property type="entry name" value="MANNOSYLTRANSFERASE YKCB-RELATED"/>
    <property type="match status" value="1"/>
</dbReference>
<evidence type="ECO:0000256" key="8">
    <source>
        <dbReference type="SAM" id="Phobius"/>
    </source>
</evidence>
<dbReference type="GO" id="GO:0016763">
    <property type="term" value="F:pentosyltransferase activity"/>
    <property type="evidence" value="ECO:0007669"/>
    <property type="project" value="TreeGrafter"/>
</dbReference>
<dbReference type="InParanoid" id="C7Q552"/>
<evidence type="ECO:0000313" key="10">
    <source>
        <dbReference type="EMBL" id="ACU75821.1"/>
    </source>
</evidence>
<dbReference type="AlphaFoldDB" id="C7Q552"/>